<dbReference type="OrthoDB" id="9796561at2"/>
<dbReference type="EMBL" id="CP022540">
    <property type="protein sequence ID" value="ASP23083.1"/>
    <property type="molecule type" value="Genomic_DNA"/>
</dbReference>
<dbReference type="AlphaFoldDB" id="A0A222EA53"/>
<comment type="pathway">
    <text evidence="1">Cofactor biosynthesis; (R)-pantothenate biosynthesis; (R)-pantoate from 3-methyl-2-oxobutanoate: step 2/2.</text>
</comment>
<dbReference type="GO" id="GO:0008677">
    <property type="term" value="F:2-dehydropantoate 2-reductase activity"/>
    <property type="evidence" value="ECO:0007669"/>
    <property type="project" value="UniProtKB-EC"/>
</dbReference>
<dbReference type="GO" id="GO:0050661">
    <property type="term" value="F:NADP binding"/>
    <property type="evidence" value="ECO:0007669"/>
    <property type="project" value="TreeGrafter"/>
</dbReference>
<dbReference type="SUPFAM" id="SSF51735">
    <property type="entry name" value="NAD(P)-binding Rossmann-fold domains"/>
    <property type="match status" value="1"/>
</dbReference>
<evidence type="ECO:0000313" key="12">
    <source>
        <dbReference type="EMBL" id="ASP23083.1"/>
    </source>
</evidence>
<dbReference type="Pfam" id="PF02558">
    <property type="entry name" value="ApbA"/>
    <property type="match status" value="1"/>
</dbReference>
<evidence type="ECO:0000313" key="13">
    <source>
        <dbReference type="Proteomes" id="UP000203589"/>
    </source>
</evidence>
<dbReference type="InterPro" id="IPR050838">
    <property type="entry name" value="Ketopantoate_reductase"/>
</dbReference>
<proteinExistence type="inferred from homology"/>
<dbReference type="PANTHER" id="PTHR43765">
    <property type="entry name" value="2-DEHYDROPANTOATE 2-REDUCTASE-RELATED"/>
    <property type="match status" value="1"/>
</dbReference>
<comment type="similarity">
    <text evidence="2">Belongs to the ketopantoate reductase family.</text>
</comment>
<dbReference type="InterPro" id="IPR036291">
    <property type="entry name" value="NAD(P)-bd_dom_sf"/>
</dbReference>
<dbReference type="GO" id="GO:0005737">
    <property type="term" value="C:cytoplasm"/>
    <property type="evidence" value="ECO:0007669"/>
    <property type="project" value="TreeGrafter"/>
</dbReference>
<name>A0A222EA53_9RHOB</name>
<evidence type="ECO:0000256" key="4">
    <source>
        <dbReference type="ARBA" id="ARBA00019465"/>
    </source>
</evidence>
<dbReference type="SUPFAM" id="SSF48179">
    <property type="entry name" value="6-phosphogluconate dehydrogenase C-terminal domain-like"/>
    <property type="match status" value="1"/>
</dbReference>
<dbReference type="InterPro" id="IPR013328">
    <property type="entry name" value="6PGD_dom2"/>
</dbReference>
<organism evidence="12 13">
    <name type="scientific">Antarctobacter heliothermus</name>
    <dbReference type="NCBI Taxonomy" id="74033"/>
    <lineage>
        <taxon>Bacteria</taxon>
        <taxon>Pseudomonadati</taxon>
        <taxon>Pseudomonadota</taxon>
        <taxon>Alphaproteobacteria</taxon>
        <taxon>Rhodobacterales</taxon>
        <taxon>Roseobacteraceae</taxon>
        <taxon>Antarctobacter</taxon>
    </lineage>
</organism>
<evidence type="ECO:0000256" key="6">
    <source>
        <dbReference type="ARBA" id="ARBA00022857"/>
    </source>
</evidence>
<evidence type="ECO:0000256" key="1">
    <source>
        <dbReference type="ARBA" id="ARBA00004994"/>
    </source>
</evidence>
<dbReference type="InterPro" id="IPR008927">
    <property type="entry name" value="6-PGluconate_DH-like_C_sf"/>
</dbReference>
<sequence length="322" mass="34103">MRIIIFGVGAVGGVIAASLALTGQDVLGIARGARVQAIRDKGLTLRNHDGSVTTPLPCVESAAEITPRPDDVILLTTKTQDTPRALDDLRAAGFADQAIFCVQNGVENERLALRVFPNVHGVNVMMPAEYLAADEAVCFGRTNFGVFDIGRYPQGADQTDTALSEALTAARIKCFVDEDVMQCKHGKLLVNLGNIVEAALGRGVAAKEIKTALMEEAQTIYRAAGIKWRDMGAGDPRRGTLLVVEPIDGLDRIGSSTSQSLARGAGSIETDFLNGEIALIARLAGTDAPINARAARLANRLAREKRPAGSLTPQDMAAELGF</sequence>
<dbReference type="Gene3D" id="1.10.1040.10">
    <property type="entry name" value="N-(1-d-carboxylethyl)-l-norvaline Dehydrogenase, domain 2"/>
    <property type="match status" value="1"/>
</dbReference>
<dbReference type="KEGG" id="aht:ANTHELSMS3_04483"/>
<keyword evidence="5" id="KW-0566">Pantothenate biosynthesis</keyword>
<dbReference type="PANTHER" id="PTHR43765:SF2">
    <property type="entry name" value="2-DEHYDROPANTOATE 2-REDUCTASE"/>
    <property type="match status" value="1"/>
</dbReference>
<dbReference type="InterPro" id="IPR013752">
    <property type="entry name" value="KPA_reductase"/>
</dbReference>
<accession>A0A222EA53</accession>
<evidence type="ECO:0000259" key="10">
    <source>
        <dbReference type="Pfam" id="PF02558"/>
    </source>
</evidence>
<feature type="domain" description="Ketopantoate reductase N-terminal" evidence="10">
    <location>
        <begin position="3"/>
        <end position="129"/>
    </location>
</feature>
<dbReference type="Proteomes" id="UP000203589">
    <property type="component" value="Chromosome"/>
</dbReference>
<evidence type="ECO:0000256" key="5">
    <source>
        <dbReference type="ARBA" id="ARBA00022655"/>
    </source>
</evidence>
<dbReference type="Pfam" id="PF08546">
    <property type="entry name" value="ApbA_C"/>
    <property type="match status" value="1"/>
</dbReference>
<evidence type="ECO:0000256" key="3">
    <source>
        <dbReference type="ARBA" id="ARBA00013014"/>
    </source>
</evidence>
<keyword evidence="7" id="KW-0560">Oxidoreductase</keyword>
<dbReference type="GO" id="GO:0015940">
    <property type="term" value="P:pantothenate biosynthetic process"/>
    <property type="evidence" value="ECO:0007669"/>
    <property type="project" value="UniProtKB-UniPathway"/>
</dbReference>
<evidence type="ECO:0000256" key="9">
    <source>
        <dbReference type="ARBA" id="ARBA00048793"/>
    </source>
</evidence>
<gene>
    <name evidence="12" type="ORF">ANTHELSMS3_04483</name>
</gene>
<feature type="domain" description="Ketopantoate reductase C-terminal" evidence="11">
    <location>
        <begin position="180"/>
        <end position="299"/>
    </location>
</feature>
<evidence type="ECO:0000256" key="2">
    <source>
        <dbReference type="ARBA" id="ARBA00007870"/>
    </source>
</evidence>
<dbReference type="EC" id="1.1.1.169" evidence="3"/>
<evidence type="ECO:0000259" key="11">
    <source>
        <dbReference type="Pfam" id="PF08546"/>
    </source>
</evidence>
<protein>
    <recommendedName>
        <fullName evidence="4">2-dehydropantoate 2-reductase</fullName>
        <ecNumber evidence="3">1.1.1.169</ecNumber>
    </recommendedName>
    <alternativeName>
        <fullName evidence="8">Ketopantoate reductase</fullName>
    </alternativeName>
</protein>
<dbReference type="InterPro" id="IPR013332">
    <property type="entry name" value="KPR_N"/>
</dbReference>
<dbReference type="Gene3D" id="3.40.50.720">
    <property type="entry name" value="NAD(P)-binding Rossmann-like Domain"/>
    <property type="match status" value="1"/>
</dbReference>
<dbReference type="UniPathway" id="UPA00028">
    <property type="reaction ID" value="UER00004"/>
</dbReference>
<evidence type="ECO:0000256" key="7">
    <source>
        <dbReference type="ARBA" id="ARBA00023002"/>
    </source>
</evidence>
<comment type="catalytic activity">
    <reaction evidence="9">
        <text>(R)-pantoate + NADP(+) = 2-dehydropantoate + NADPH + H(+)</text>
        <dbReference type="Rhea" id="RHEA:16233"/>
        <dbReference type="ChEBI" id="CHEBI:11561"/>
        <dbReference type="ChEBI" id="CHEBI:15378"/>
        <dbReference type="ChEBI" id="CHEBI:15980"/>
        <dbReference type="ChEBI" id="CHEBI:57783"/>
        <dbReference type="ChEBI" id="CHEBI:58349"/>
        <dbReference type="EC" id="1.1.1.169"/>
    </reaction>
</comment>
<keyword evidence="6" id="KW-0521">NADP</keyword>
<keyword evidence="13" id="KW-1185">Reference proteome</keyword>
<evidence type="ECO:0000256" key="8">
    <source>
        <dbReference type="ARBA" id="ARBA00032024"/>
    </source>
</evidence>
<reference evidence="12 13" key="1">
    <citation type="submission" date="2017-07" db="EMBL/GenBank/DDBJ databases">
        <title>Genome Sequence of Antarctobacter heliothermus Strain SMS3 Isolated from a culture of the Diatom Skeletonema marinoi.</title>
        <authorList>
            <person name="Topel M."/>
            <person name="Pinder M.I.M."/>
            <person name="Johansson O.N."/>
            <person name="Kourtchenko O."/>
            <person name="Godhe A."/>
            <person name="Clarke A.K."/>
        </authorList>
    </citation>
    <scope>NUCLEOTIDE SEQUENCE [LARGE SCALE GENOMIC DNA]</scope>
    <source>
        <strain evidence="12 13">SMS3</strain>
    </source>
</reference>
<dbReference type="RefSeq" id="WP_094036755.1">
    <property type="nucleotide sequence ID" value="NZ_CP022540.1"/>
</dbReference>